<dbReference type="InterPro" id="IPR036005">
    <property type="entry name" value="Creatinase/aminopeptidase-like"/>
</dbReference>
<dbReference type="HAMAP" id="MF_01974">
    <property type="entry name" value="MetAP_1"/>
    <property type="match status" value="1"/>
</dbReference>
<dbReference type="EC" id="3.4.11.18" evidence="6"/>
<dbReference type="AlphaFoldDB" id="A0A835YRW9"/>
<keyword evidence="9" id="KW-1185">Reference proteome</keyword>
<comment type="function">
    <text evidence="6">Cotranslationally removes the N-terminal methionine from nascent proteins. The N-terminal methionine is often cleaved when the second residue in the primary sequence is small and uncharged (Met-Ala-, Cys, Gly, Pro, Ser, Thr, or Val).</text>
</comment>
<dbReference type="InterPro" id="IPR001714">
    <property type="entry name" value="Pept_M24_MAP"/>
</dbReference>
<evidence type="ECO:0000259" key="7">
    <source>
        <dbReference type="Pfam" id="PF00557"/>
    </source>
</evidence>
<protein>
    <recommendedName>
        <fullName evidence="6">Methionine aminopeptidase</fullName>
        <ecNumber evidence="6">3.4.11.18</ecNumber>
    </recommendedName>
</protein>
<evidence type="ECO:0000313" key="8">
    <source>
        <dbReference type="EMBL" id="KAG5180036.1"/>
    </source>
</evidence>
<dbReference type="PRINTS" id="PR00599">
    <property type="entry name" value="MAPEPTIDASE"/>
</dbReference>
<feature type="binding site" evidence="5">
    <location>
        <position position="233"/>
    </location>
    <ligand>
        <name>substrate</name>
    </ligand>
</feature>
<accession>A0A835YRW9</accession>
<evidence type="ECO:0000256" key="5">
    <source>
        <dbReference type="HAMAP-Rule" id="MF_03174"/>
    </source>
</evidence>
<gene>
    <name evidence="8" type="ORF">JKP88DRAFT_258223</name>
</gene>
<feature type="binding site" evidence="5">
    <location>
        <position position="163"/>
    </location>
    <ligand>
        <name>a divalent metal cation</name>
        <dbReference type="ChEBI" id="CHEBI:60240"/>
        <label>2</label>
        <note>catalytic</note>
    </ligand>
</feature>
<dbReference type="EMBL" id="JAFCMP010000423">
    <property type="protein sequence ID" value="KAG5180036.1"/>
    <property type="molecule type" value="Genomic_DNA"/>
</dbReference>
<feature type="domain" description="Peptidase M24" evidence="7">
    <location>
        <begin position="70"/>
        <end position="297"/>
    </location>
</feature>
<evidence type="ECO:0000256" key="6">
    <source>
        <dbReference type="RuleBase" id="RU003653"/>
    </source>
</evidence>
<comment type="catalytic activity">
    <reaction evidence="5 6">
        <text>Release of N-terminal amino acids, preferentially methionine, from peptides and arylamides.</text>
        <dbReference type="EC" id="3.4.11.18"/>
    </reaction>
</comment>
<dbReference type="InterPro" id="IPR002467">
    <property type="entry name" value="Pept_M24A_MAP1"/>
</dbReference>
<dbReference type="GO" id="GO:0004239">
    <property type="term" value="F:initiator methionyl aminopeptidase activity"/>
    <property type="evidence" value="ECO:0007669"/>
    <property type="project" value="UniProtKB-UniRule"/>
</dbReference>
<dbReference type="PROSITE" id="PS00680">
    <property type="entry name" value="MAP_1"/>
    <property type="match status" value="1"/>
</dbReference>
<dbReference type="SUPFAM" id="SSF55920">
    <property type="entry name" value="Creatinase/aminopeptidase"/>
    <property type="match status" value="1"/>
</dbReference>
<feature type="binding site" evidence="5">
    <location>
        <position position="152"/>
    </location>
    <ligand>
        <name>a divalent metal cation</name>
        <dbReference type="ChEBI" id="CHEBI:60240"/>
        <label>1</label>
    </ligand>
</feature>
<evidence type="ECO:0000256" key="3">
    <source>
        <dbReference type="ARBA" id="ARBA00022723"/>
    </source>
</evidence>
<comment type="similarity">
    <text evidence="5">Belongs to the peptidase M24A family. Methionine aminopeptidase type 1 subfamily.</text>
</comment>
<dbReference type="GO" id="GO:0046872">
    <property type="term" value="F:metal ion binding"/>
    <property type="evidence" value="ECO:0007669"/>
    <property type="project" value="UniProtKB-UniRule"/>
</dbReference>
<feature type="binding site" evidence="5">
    <location>
        <position position="135"/>
    </location>
    <ligand>
        <name>substrate</name>
    </ligand>
</feature>
<sequence length="317" mass="34920">MMNKGFGFKAKPKQASFKYTGTTRPGVLSPTRKVPPEIMRPEYADTGRIITQPPRFPWVIEEKSEADIAGMRAAGRVAREVLDAAGRAVAAGVTTDSIDAVVHAETVARGAYPSPLNYSGFPKSCCTSLNEIVCHGIPDSTVLKEGDILNIDVTVFLNGYHGDCSEMFCVGEVDDAAKELLQVTYDAWQKAADFCKPGKHYKEIGAVIQEYVEARGYTTVKNFCGHGIGSVFHTNPTILHYKNNEPNGVMRVGHTFTIEPMICEGKPDNVVWPDKWTAATIDGKRTAQFEHTFLMNENGVEPLTGKLQTSPRQFWEK</sequence>
<dbReference type="GO" id="GO:0006508">
    <property type="term" value="P:proteolysis"/>
    <property type="evidence" value="ECO:0007669"/>
    <property type="project" value="UniProtKB-KW"/>
</dbReference>
<dbReference type="GO" id="GO:0070006">
    <property type="term" value="F:metalloaminopeptidase activity"/>
    <property type="evidence" value="ECO:0007669"/>
    <property type="project" value="UniProtKB-UniRule"/>
</dbReference>
<comment type="cofactor">
    <cofactor evidence="5">
        <name>Co(2+)</name>
        <dbReference type="ChEBI" id="CHEBI:48828"/>
    </cofactor>
    <cofactor evidence="5">
        <name>Zn(2+)</name>
        <dbReference type="ChEBI" id="CHEBI:29105"/>
    </cofactor>
    <cofactor evidence="5">
        <name>Mn(2+)</name>
        <dbReference type="ChEBI" id="CHEBI:29035"/>
    </cofactor>
    <cofactor evidence="5">
        <name>Fe(2+)</name>
        <dbReference type="ChEBI" id="CHEBI:29033"/>
    </cofactor>
    <text evidence="5">Binds 2 divalent metal cations per subunit. Has a high-affinity and a low affinity metal-binding site. The true nature of the physiological cofactor is under debate. The enzyme is active with cobalt, zinc, manganese or divalent iron ions. Most likely, methionine aminopeptidases function as mononuclear Fe(2+)-metalloproteases under physiological conditions, and the catalytically relevant metal-binding site has been assigned to the histidine-containing high-affinity site.</text>
</comment>
<evidence type="ECO:0000256" key="2">
    <source>
        <dbReference type="ARBA" id="ARBA00022670"/>
    </source>
</evidence>
<keyword evidence="3 5" id="KW-0479">Metal-binding</keyword>
<feature type="binding site" evidence="5">
    <location>
        <position position="290"/>
    </location>
    <ligand>
        <name>a divalent metal cation</name>
        <dbReference type="ChEBI" id="CHEBI:60240"/>
        <label>2</label>
        <note>catalytic</note>
    </ligand>
</feature>
<dbReference type="GO" id="GO:0005829">
    <property type="term" value="C:cytosol"/>
    <property type="evidence" value="ECO:0007669"/>
    <property type="project" value="TreeGrafter"/>
</dbReference>
<dbReference type="PANTHER" id="PTHR43330">
    <property type="entry name" value="METHIONINE AMINOPEPTIDASE"/>
    <property type="match status" value="1"/>
</dbReference>
<evidence type="ECO:0000256" key="1">
    <source>
        <dbReference type="ARBA" id="ARBA00022438"/>
    </source>
</evidence>
<dbReference type="InterPro" id="IPR000994">
    <property type="entry name" value="Pept_M24"/>
</dbReference>
<dbReference type="Proteomes" id="UP000664859">
    <property type="component" value="Unassembled WGS sequence"/>
</dbReference>
<keyword evidence="1 5" id="KW-0031">Aminopeptidase</keyword>
<dbReference type="Gene3D" id="3.90.230.10">
    <property type="entry name" value="Creatinase/methionine aminopeptidase superfamily"/>
    <property type="match status" value="1"/>
</dbReference>
<evidence type="ECO:0000313" key="9">
    <source>
        <dbReference type="Proteomes" id="UP000664859"/>
    </source>
</evidence>
<feature type="binding site" evidence="5">
    <location>
        <position position="290"/>
    </location>
    <ligand>
        <name>a divalent metal cation</name>
        <dbReference type="ChEBI" id="CHEBI:60240"/>
        <label>1</label>
    </ligand>
</feature>
<dbReference type="PANTHER" id="PTHR43330:SF7">
    <property type="entry name" value="METHIONINE AMINOPEPTIDASE 1"/>
    <property type="match status" value="1"/>
</dbReference>
<dbReference type="OrthoDB" id="3209743at2759"/>
<dbReference type="NCBIfam" id="TIGR00500">
    <property type="entry name" value="met_pdase_I"/>
    <property type="match status" value="1"/>
</dbReference>
<keyword evidence="4 5" id="KW-0378">Hydrolase</keyword>
<evidence type="ECO:0000256" key="4">
    <source>
        <dbReference type="ARBA" id="ARBA00022801"/>
    </source>
</evidence>
<dbReference type="Pfam" id="PF00557">
    <property type="entry name" value="Peptidase_M24"/>
    <property type="match status" value="1"/>
</dbReference>
<feature type="binding site" evidence="5">
    <location>
        <position position="226"/>
    </location>
    <ligand>
        <name>a divalent metal cation</name>
        <dbReference type="ChEBI" id="CHEBI:60240"/>
        <label>2</label>
        <note>catalytic</note>
    </ligand>
</feature>
<reference evidence="8" key="1">
    <citation type="submission" date="2021-02" db="EMBL/GenBank/DDBJ databases">
        <title>First Annotated Genome of the Yellow-green Alga Tribonema minus.</title>
        <authorList>
            <person name="Mahan K.M."/>
        </authorList>
    </citation>
    <scope>NUCLEOTIDE SEQUENCE</scope>
    <source>
        <strain evidence="8">UTEX B ZZ1240</strain>
    </source>
</reference>
<feature type="binding site" evidence="5">
    <location>
        <position position="259"/>
    </location>
    <ligand>
        <name>a divalent metal cation</name>
        <dbReference type="ChEBI" id="CHEBI:60240"/>
        <label>2</label>
        <note>catalytic</note>
    </ligand>
</feature>
<proteinExistence type="inferred from homology"/>
<dbReference type="CDD" id="cd01086">
    <property type="entry name" value="MetAP1"/>
    <property type="match status" value="1"/>
</dbReference>
<organism evidence="8 9">
    <name type="scientific">Tribonema minus</name>
    <dbReference type="NCBI Taxonomy" id="303371"/>
    <lineage>
        <taxon>Eukaryota</taxon>
        <taxon>Sar</taxon>
        <taxon>Stramenopiles</taxon>
        <taxon>Ochrophyta</taxon>
        <taxon>PX clade</taxon>
        <taxon>Xanthophyceae</taxon>
        <taxon>Tribonematales</taxon>
        <taxon>Tribonemataceae</taxon>
        <taxon>Tribonema</taxon>
    </lineage>
</organism>
<comment type="caution">
    <text evidence="8">The sequence shown here is derived from an EMBL/GenBank/DDBJ whole genome shotgun (WGS) entry which is preliminary data.</text>
</comment>
<name>A0A835YRW9_9STRA</name>
<keyword evidence="2 5" id="KW-0645">Protease</keyword>
<feature type="binding site" evidence="5">
    <location>
        <position position="163"/>
    </location>
    <ligand>
        <name>a divalent metal cation</name>
        <dbReference type="ChEBI" id="CHEBI:60240"/>
        <label>1</label>
    </ligand>
</feature>